<gene>
    <name evidence="2" type="ORF">LSINAPIS_LOCUS11264</name>
</gene>
<feature type="region of interest" description="Disordered" evidence="1">
    <location>
        <begin position="155"/>
        <end position="184"/>
    </location>
</feature>
<organism evidence="2 3">
    <name type="scientific">Leptidea sinapis</name>
    <dbReference type="NCBI Taxonomy" id="189913"/>
    <lineage>
        <taxon>Eukaryota</taxon>
        <taxon>Metazoa</taxon>
        <taxon>Ecdysozoa</taxon>
        <taxon>Arthropoda</taxon>
        <taxon>Hexapoda</taxon>
        <taxon>Insecta</taxon>
        <taxon>Pterygota</taxon>
        <taxon>Neoptera</taxon>
        <taxon>Endopterygota</taxon>
        <taxon>Lepidoptera</taxon>
        <taxon>Glossata</taxon>
        <taxon>Ditrysia</taxon>
        <taxon>Papilionoidea</taxon>
        <taxon>Pieridae</taxon>
        <taxon>Dismorphiinae</taxon>
        <taxon>Leptidea</taxon>
    </lineage>
</organism>
<dbReference type="AlphaFoldDB" id="A0A5E4QSJ4"/>
<dbReference type="Proteomes" id="UP000324832">
    <property type="component" value="Unassembled WGS sequence"/>
</dbReference>
<name>A0A5E4QSJ4_9NEOP</name>
<evidence type="ECO:0000313" key="2">
    <source>
        <dbReference type="EMBL" id="VVD00674.1"/>
    </source>
</evidence>
<accession>A0A5E4QSJ4</accession>
<proteinExistence type="predicted"/>
<evidence type="ECO:0000256" key="1">
    <source>
        <dbReference type="SAM" id="MobiDB-lite"/>
    </source>
</evidence>
<dbReference type="EMBL" id="FZQP02004889">
    <property type="protein sequence ID" value="VVD00674.1"/>
    <property type="molecule type" value="Genomic_DNA"/>
</dbReference>
<keyword evidence="3" id="KW-1185">Reference proteome</keyword>
<feature type="compositionally biased region" description="Basic and acidic residues" evidence="1">
    <location>
        <begin position="155"/>
        <end position="167"/>
    </location>
</feature>
<evidence type="ECO:0000313" key="3">
    <source>
        <dbReference type="Proteomes" id="UP000324832"/>
    </source>
</evidence>
<sequence length="329" mass="36321">MCLQQMKSNFRVEEKKASICSKIQKSNLIRQVSKDIKKENVNTEEPRKPKIKRLVVPASKLQNLPSNYVLKPNVLLPSGKKSIGTVRSNLKPMVVLKSEEANNITEAKKSLPKKTIKSMPMLEIEQNSIVSLSDGCRVEGKGKEKKDVVVKENDEPMEIDKDGKPSEIVKPTESTSNTNKEEDKLNKQDYVNIVISSGSETCAENKATISKVKELSDKNGKQVGETTFGINSKNSLFRIIRGKEIVYGGNKISLVMPDTSTADNDGQDSNDESQIELQLSGDEETANAIIAAARVKGGAFIKVESGEMYRVESIESKIQEAESDNVETE</sequence>
<reference evidence="2 3" key="1">
    <citation type="submission" date="2017-07" db="EMBL/GenBank/DDBJ databases">
        <authorList>
            <person name="Talla V."/>
            <person name="Backstrom N."/>
        </authorList>
    </citation>
    <scope>NUCLEOTIDE SEQUENCE [LARGE SCALE GENOMIC DNA]</scope>
</reference>
<protein>
    <submittedName>
        <fullName evidence="2">Uncharacterized protein</fullName>
    </submittedName>
</protein>